<evidence type="ECO:0000256" key="7">
    <source>
        <dbReference type="RuleBase" id="RU363032"/>
    </source>
</evidence>
<name>A0A7I7XWM6_9MYCO</name>
<feature type="transmembrane region" description="Helical" evidence="7">
    <location>
        <begin position="194"/>
        <end position="213"/>
    </location>
</feature>
<comment type="similarity">
    <text evidence="7">Belongs to the binding-protein-dependent transport system permease family.</text>
</comment>
<evidence type="ECO:0000313" key="9">
    <source>
        <dbReference type="Proteomes" id="UP000466931"/>
    </source>
</evidence>
<evidence type="ECO:0000256" key="3">
    <source>
        <dbReference type="ARBA" id="ARBA00022475"/>
    </source>
</evidence>
<dbReference type="AlphaFoldDB" id="A0A7I7XWM6"/>
<evidence type="ECO:0000256" key="4">
    <source>
        <dbReference type="ARBA" id="ARBA00022692"/>
    </source>
</evidence>
<feature type="transmembrane region" description="Helical" evidence="7">
    <location>
        <begin position="21"/>
        <end position="42"/>
    </location>
</feature>
<comment type="subcellular location">
    <subcellularLocation>
        <location evidence="1 7">Cell membrane</location>
        <topology evidence="1 7">Multi-pass membrane protein</topology>
    </subcellularLocation>
</comment>
<dbReference type="PANTHER" id="PTHR43163:SF6">
    <property type="entry name" value="DIPEPTIDE TRANSPORT SYSTEM PERMEASE PROTEIN DPPB-RELATED"/>
    <property type="match status" value="1"/>
</dbReference>
<dbReference type="InterPro" id="IPR000515">
    <property type="entry name" value="MetI-like"/>
</dbReference>
<dbReference type="PROSITE" id="PS50928">
    <property type="entry name" value="ABC_TM1"/>
    <property type="match status" value="1"/>
</dbReference>
<feature type="transmembrane region" description="Helical" evidence="7">
    <location>
        <begin position="111"/>
        <end position="131"/>
    </location>
</feature>
<keyword evidence="3" id="KW-1003">Cell membrane</keyword>
<dbReference type="EMBL" id="AP022612">
    <property type="protein sequence ID" value="BBZ33688.1"/>
    <property type="molecule type" value="Genomic_DNA"/>
</dbReference>
<keyword evidence="5 7" id="KW-1133">Transmembrane helix</keyword>
<sequence length="328" mass="34755">MSAMLQQRPWIAVGVVIAKRVGAGIALLFTVLTLAFFAAALLPGDPVSAVLGRSASPERIAAIRESLGLNQPLLERYWNWLTGVLSGDFGKSLVSQESVTSILAPRISNSLILAGCALLLLVPAALVLGAYAGASPGSRVDRIISTSTLGFLSMPEFTLGALLAYLIGVQSNGVIPAISVFPANGSPLADPRVLVLPVLTMVLVNMGYALRIVRAGVAEAMSSEYVKMARLNGVKERDIVFKYALRNSLAPCIQSISFILVYLVGGVVLVETVFQYPGIGLMAVNATLQRDFPVILGVTALIAAVYIVVNTLNDALIVLVTPRRWGQR</sequence>
<proteinExistence type="inferred from homology"/>
<keyword evidence="2 7" id="KW-0813">Transport</keyword>
<evidence type="ECO:0000256" key="2">
    <source>
        <dbReference type="ARBA" id="ARBA00022448"/>
    </source>
</evidence>
<protein>
    <submittedName>
        <fullName evidence="8">Peptide ABC transporter permease</fullName>
    </submittedName>
</protein>
<gene>
    <name evidence="8" type="ORF">MCNF_22930</name>
</gene>
<accession>A0A7I7XWM6</accession>
<keyword evidence="4 7" id="KW-0812">Transmembrane</keyword>
<evidence type="ECO:0000256" key="5">
    <source>
        <dbReference type="ARBA" id="ARBA00022989"/>
    </source>
</evidence>
<evidence type="ECO:0000256" key="1">
    <source>
        <dbReference type="ARBA" id="ARBA00004651"/>
    </source>
</evidence>
<reference evidence="8" key="1">
    <citation type="journal article" date="2019" name="Emerg. Microbes Infect.">
        <title>Comprehensive subspecies identification of 175 nontuberculous mycobacteria species based on 7547 genomic profiles.</title>
        <authorList>
            <person name="Matsumoto Y."/>
            <person name="Kinjo T."/>
            <person name="Motooka D."/>
            <person name="Nabeya D."/>
            <person name="Jung N."/>
            <person name="Uechi K."/>
            <person name="Horii T."/>
            <person name="Iida T."/>
            <person name="Fujita J."/>
            <person name="Nakamura S."/>
        </authorList>
    </citation>
    <scope>NUCLEOTIDE SEQUENCE [LARGE SCALE GENOMIC DNA]</scope>
    <source>
        <strain evidence="8">JCM 13671</strain>
    </source>
</reference>
<evidence type="ECO:0000313" key="8">
    <source>
        <dbReference type="EMBL" id="BBZ33688.1"/>
    </source>
</evidence>
<keyword evidence="6 7" id="KW-0472">Membrane</keyword>
<organism evidence="8 9">
    <name type="scientific">Mycolicibacterium confluentis</name>
    <dbReference type="NCBI Taxonomy" id="28047"/>
    <lineage>
        <taxon>Bacteria</taxon>
        <taxon>Bacillati</taxon>
        <taxon>Actinomycetota</taxon>
        <taxon>Actinomycetes</taxon>
        <taxon>Mycobacteriales</taxon>
        <taxon>Mycobacteriaceae</taxon>
        <taxon>Mycolicibacterium</taxon>
    </lineage>
</organism>
<dbReference type="Gene3D" id="1.10.3720.10">
    <property type="entry name" value="MetI-like"/>
    <property type="match status" value="1"/>
</dbReference>
<dbReference type="SUPFAM" id="SSF161098">
    <property type="entry name" value="MetI-like"/>
    <property type="match status" value="1"/>
</dbReference>
<dbReference type="Proteomes" id="UP000466931">
    <property type="component" value="Chromosome"/>
</dbReference>
<keyword evidence="9" id="KW-1185">Reference proteome</keyword>
<reference evidence="8" key="2">
    <citation type="submission" date="2020-02" db="EMBL/GenBank/DDBJ databases">
        <authorList>
            <person name="Matsumoto Y."/>
            <person name="Motooka D."/>
            <person name="Nakamura S."/>
        </authorList>
    </citation>
    <scope>NUCLEOTIDE SEQUENCE</scope>
    <source>
        <strain evidence="8">JCM 13671</strain>
    </source>
</reference>
<dbReference type="InterPro" id="IPR035906">
    <property type="entry name" value="MetI-like_sf"/>
</dbReference>
<dbReference type="Pfam" id="PF19300">
    <property type="entry name" value="BPD_transp_1_N"/>
    <property type="match status" value="1"/>
</dbReference>
<dbReference type="Pfam" id="PF00528">
    <property type="entry name" value="BPD_transp_1"/>
    <property type="match status" value="1"/>
</dbReference>
<feature type="transmembrane region" description="Helical" evidence="7">
    <location>
        <begin position="252"/>
        <end position="274"/>
    </location>
</feature>
<dbReference type="PANTHER" id="PTHR43163">
    <property type="entry name" value="DIPEPTIDE TRANSPORT SYSTEM PERMEASE PROTEIN DPPB-RELATED"/>
    <property type="match status" value="1"/>
</dbReference>
<evidence type="ECO:0000256" key="6">
    <source>
        <dbReference type="ARBA" id="ARBA00023136"/>
    </source>
</evidence>
<dbReference type="GO" id="GO:0005886">
    <property type="term" value="C:plasma membrane"/>
    <property type="evidence" value="ECO:0007669"/>
    <property type="project" value="UniProtKB-SubCell"/>
</dbReference>
<dbReference type="InterPro" id="IPR045621">
    <property type="entry name" value="BPD_transp_1_N"/>
</dbReference>
<feature type="transmembrane region" description="Helical" evidence="7">
    <location>
        <begin position="294"/>
        <end position="320"/>
    </location>
</feature>
<dbReference type="GO" id="GO:0055085">
    <property type="term" value="P:transmembrane transport"/>
    <property type="evidence" value="ECO:0007669"/>
    <property type="project" value="InterPro"/>
</dbReference>